<organism evidence="2 3">
    <name type="scientific">Hyalangium minutum</name>
    <dbReference type="NCBI Taxonomy" id="394096"/>
    <lineage>
        <taxon>Bacteria</taxon>
        <taxon>Pseudomonadati</taxon>
        <taxon>Myxococcota</taxon>
        <taxon>Myxococcia</taxon>
        <taxon>Myxococcales</taxon>
        <taxon>Cystobacterineae</taxon>
        <taxon>Archangiaceae</taxon>
        <taxon>Hyalangium</taxon>
    </lineage>
</organism>
<dbReference type="EMBL" id="JMCB01000001">
    <property type="protein sequence ID" value="KFE71934.1"/>
    <property type="molecule type" value="Genomic_DNA"/>
</dbReference>
<feature type="compositionally biased region" description="Polar residues" evidence="1">
    <location>
        <begin position="56"/>
        <end position="65"/>
    </location>
</feature>
<dbReference type="Proteomes" id="UP000028725">
    <property type="component" value="Unassembled WGS sequence"/>
</dbReference>
<dbReference type="AlphaFoldDB" id="A0A085WW71"/>
<proteinExistence type="predicted"/>
<feature type="region of interest" description="Disordered" evidence="1">
    <location>
        <begin position="45"/>
        <end position="65"/>
    </location>
</feature>
<name>A0A085WW71_9BACT</name>
<gene>
    <name evidence="2" type="ORF">DB31_0195</name>
</gene>
<protein>
    <submittedName>
        <fullName evidence="2">Uncharacterized protein</fullName>
    </submittedName>
</protein>
<feature type="compositionally biased region" description="Acidic residues" evidence="1">
    <location>
        <begin position="155"/>
        <end position="169"/>
    </location>
</feature>
<comment type="caution">
    <text evidence="2">The sequence shown here is derived from an EMBL/GenBank/DDBJ whole genome shotgun (WGS) entry which is preliminary data.</text>
</comment>
<keyword evidence="3" id="KW-1185">Reference proteome</keyword>
<accession>A0A085WW71</accession>
<evidence type="ECO:0000313" key="2">
    <source>
        <dbReference type="EMBL" id="KFE71934.1"/>
    </source>
</evidence>
<feature type="region of interest" description="Disordered" evidence="1">
    <location>
        <begin position="154"/>
        <end position="209"/>
    </location>
</feature>
<dbReference type="STRING" id="394096.DB31_0195"/>
<sequence length="209" mass="22927">MGLGSHIPILASRERELLRFAAARSGLLRRVRAAQLRGEQGTVLLGEDPLHRSQRESPAQQPSPIQSRRALLRRFRIRRCRGLSTMRSMLPLLLLLFVSQVPAVPGEGTLVSFCKQGRVTACQELLKTNPEKYAEVQAEIAKAALRLETLKAADEEAQEKEDTDADESSEVQAAESPGEPPNCDGQNHHIISRPIAKGTGKAQDAPRAI</sequence>
<evidence type="ECO:0000313" key="3">
    <source>
        <dbReference type="Proteomes" id="UP000028725"/>
    </source>
</evidence>
<evidence type="ECO:0000256" key="1">
    <source>
        <dbReference type="SAM" id="MobiDB-lite"/>
    </source>
</evidence>
<reference evidence="2 3" key="1">
    <citation type="submission" date="2014-04" db="EMBL/GenBank/DDBJ databases">
        <title>Genome assembly of Hyalangium minutum DSM 14724.</title>
        <authorList>
            <person name="Sharma G."/>
            <person name="Subramanian S."/>
        </authorList>
    </citation>
    <scope>NUCLEOTIDE SEQUENCE [LARGE SCALE GENOMIC DNA]</scope>
    <source>
        <strain evidence="2 3">DSM 14724</strain>
    </source>
</reference>